<evidence type="ECO:0000256" key="4">
    <source>
        <dbReference type="ARBA" id="ARBA00023163"/>
    </source>
</evidence>
<evidence type="ECO:0000313" key="8">
    <source>
        <dbReference type="EMBL" id="MBB3022532.1"/>
    </source>
</evidence>
<comment type="similarity">
    <text evidence="6">Belongs to the HrcA family.</text>
</comment>
<dbReference type="Proteomes" id="UP000568050">
    <property type="component" value="Unassembled WGS sequence"/>
</dbReference>
<evidence type="ECO:0000256" key="5">
    <source>
        <dbReference type="ARBA" id="ARBA00055319"/>
    </source>
</evidence>
<comment type="function">
    <text evidence="5 6">Negative regulator of class I heat shock genes (grpE-dnaK-dnaJ and groELS operons). Prevents heat-shock induction of these operons.</text>
</comment>
<dbReference type="SUPFAM" id="SSF55781">
    <property type="entry name" value="GAF domain-like"/>
    <property type="match status" value="1"/>
</dbReference>
<keyword evidence="9" id="KW-1185">Reference proteome</keyword>
<dbReference type="GO" id="GO:0003677">
    <property type="term" value="F:DNA binding"/>
    <property type="evidence" value="ECO:0007669"/>
    <property type="project" value="InterPro"/>
</dbReference>
<dbReference type="Pfam" id="PF01628">
    <property type="entry name" value="HrcA"/>
    <property type="match status" value="1"/>
</dbReference>
<keyword evidence="2 6" id="KW-0805">Transcription regulation</keyword>
<feature type="domain" description="Heat-inducible transcription repressor HrcA C-terminal" evidence="7">
    <location>
        <begin position="102"/>
        <end position="319"/>
    </location>
</feature>
<dbReference type="InterPro" id="IPR021153">
    <property type="entry name" value="HrcA_C"/>
</dbReference>
<dbReference type="PANTHER" id="PTHR34824:SF1">
    <property type="entry name" value="HEAT-INDUCIBLE TRANSCRIPTION REPRESSOR HRCA"/>
    <property type="match status" value="1"/>
</dbReference>
<evidence type="ECO:0000256" key="2">
    <source>
        <dbReference type="ARBA" id="ARBA00023015"/>
    </source>
</evidence>
<dbReference type="Gene3D" id="3.30.450.40">
    <property type="match status" value="1"/>
</dbReference>
<gene>
    <name evidence="6" type="primary">hrcA</name>
    <name evidence="8" type="ORF">FHX50_000780</name>
</gene>
<reference evidence="8 9" key="1">
    <citation type="submission" date="2020-08" db="EMBL/GenBank/DDBJ databases">
        <title>Sequencing the genomes of 1000 actinobacteria strains.</title>
        <authorList>
            <person name="Klenk H.-P."/>
        </authorList>
    </citation>
    <scope>NUCLEOTIDE SEQUENCE [LARGE SCALE GENOMIC DNA]</scope>
    <source>
        <strain evidence="8 9">DSM 23040</strain>
    </source>
</reference>
<keyword evidence="4 6" id="KW-0804">Transcription</keyword>
<dbReference type="InterPro" id="IPR002571">
    <property type="entry name" value="HrcA"/>
</dbReference>
<dbReference type="AlphaFoldDB" id="A0A839QR92"/>
<dbReference type="InterPro" id="IPR029016">
    <property type="entry name" value="GAF-like_dom_sf"/>
</dbReference>
<dbReference type="GO" id="GO:0045892">
    <property type="term" value="P:negative regulation of DNA-templated transcription"/>
    <property type="evidence" value="ECO:0007669"/>
    <property type="project" value="UniProtKB-UniRule"/>
</dbReference>
<dbReference type="NCBIfam" id="TIGR00331">
    <property type="entry name" value="hrcA"/>
    <property type="match status" value="1"/>
</dbReference>
<dbReference type="InterPro" id="IPR023120">
    <property type="entry name" value="WHTH_transcript_rep_HrcA_IDD"/>
</dbReference>
<dbReference type="InterPro" id="IPR036388">
    <property type="entry name" value="WH-like_DNA-bd_sf"/>
</dbReference>
<name>A0A839QR92_9MICO</name>
<keyword evidence="1 6" id="KW-0678">Repressor</keyword>
<dbReference type="Gene3D" id="3.30.390.60">
    <property type="entry name" value="Heat-inducible transcription repressor hrca homolog, domain 3"/>
    <property type="match status" value="1"/>
</dbReference>
<evidence type="ECO:0000259" key="7">
    <source>
        <dbReference type="Pfam" id="PF01628"/>
    </source>
</evidence>
<evidence type="ECO:0000256" key="1">
    <source>
        <dbReference type="ARBA" id="ARBA00022491"/>
    </source>
</evidence>
<dbReference type="RefSeq" id="WP_183374668.1">
    <property type="nucleotide sequence ID" value="NZ_CBCSFZ010000007.1"/>
</dbReference>
<accession>A0A839QR92</accession>
<dbReference type="EMBL" id="JACHWP010000001">
    <property type="protein sequence ID" value="MBB3022532.1"/>
    <property type="molecule type" value="Genomic_DNA"/>
</dbReference>
<dbReference type="PIRSF" id="PIRSF005485">
    <property type="entry name" value="HrcA"/>
    <property type="match status" value="1"/>
</dbReference>
<protein>
    <recommendedName>
        <fullName evidence="6">Heat-inducible transcription repressor HrcA</fullName>
    </recommendedName>
</protein>
<sequence>MDDRKLHILGAIVEDFVATREPVGSKSLLERHELGVSAATVRNDMSVLEDEGLITQPHTSAGRIPTDKGYRVFVDHVAQVKPLSAPEKRAIRAFFDGAHDLDDLLTRTVRLLAQLTQQVAVVQYPAIRQAHVRHVELVKVADTLLTVVLITDAGRVDQQTITLEHPASAEEYMALRERINRVCIGRSVLDIPSSFDDLIASLHPSEQDSAREVIASLTELLDERREERVVMAGTANLARAAQQAADVEPMLDVLEENLVLLRLLSAMRASPGHVDVLIGEELSNEALSRAALVGTAYSGLGQNDAPSRIAILGPSRMDYVTGISSVSAVAAYISRFLR</sequence>
<evidence type="ECO:0000256" key="6">
    <source>
        <dbReference type="HAMAP-Rule" id="MF_00081"/>
    </source>
</evidence>
<dbReference type="FunFam" id="1.10.10.10:FF:000049">
    <property type="entry name" value="Heat-inducible transcription repressor HrcA"/>
    <property type="match status" value="1"/>
</dbReference>
<organism evidence="8 9">
    <name type="scientific">Helcobacillus massiliensis</name>
    <dbReference type="NCBI Taxonomy" id="521392"/>
    <lineage>
        <taxon>Bacteria</taxon>
        <taxon>Bacillati</taxon>
        <taxon>Actinomycetota</taxon>
        <taxon>Actinomycetes</taxon>
        <taxon>Micrococcales</taxon>
        <taxon>Dermabacteraceae</taxon>
        <taxon>Helcobacillus</taxon>
    </lineage>
</organism>
<comment type="caution">
    <text evidence="8">The sequence shown here is derived from an EMBL/GenBank/DDBJ whole genome shotgun (WGS) entry which is preliminary data.</text>
</comment>
<keyword evidence="3 6" id="KW-0346">Stress response</keyword>
<evidence type="ECO:0000256" key="3">
    <source>
        <dbReference type="ARBA" id="ARBA00023016"/>
    </source>
</evidence>
<dbReference type="InterPro" id="IPR036390">
    <property type="entry name" value="WH_DNA-bd_sf"/>
</dbReference>
<dbReference type="HAMAP" id="MF_00081">
    <property type="entry name" value="HrcA"/>
    <property type="match status" value="1"/>
</dbReference>
<proteinExistence type="inferred from homology"/>
<dbReference type="PANTHER" id="PTHR34824">
    <property type="entry name" value="HEAT-INDUCIBLE TRANSCRIPTION REPRESSOR HRCA"/>
    <property type="match status" value="1"/>
</dbReference>
<dbReference type="SUPFAM" id="SSF46785">
    <property type="entry name" value="Winged helix' DNA-binding domain"/>
    <property type="match status" value="1"/>
</dbReference>
<dbReference type="Gene3D" id="1.10.10.10">
    <property type="entry name" value="Winged helix-like DNA-binding domain superfamily/Winged helix DNA-binding domain"/>
    <property type="match status" value="1"/>
</dbReference>
<evidence type="ECO:0000313" key="9">
    <source>
        <dbReference type="Proteomes" id="UP000568050"/>
    </source>
</evidence>